<gene>
    <name evidence="5 8" type="primary">truB</name>
    <name evidence="8" type="ORF">JL102_20190</name>
</gene>
<dbReference type="AlphaFoldDB" id="A0A937FC55"/>
<organism evidence="8 9">
    <name type="scientific">Fulvivirga sediminis</name>
    <dbReference type="NCBI Taxonomy" id="2803949"/>
    <lineage>
        <taxon>Bacteria</taxon>
        <taxon>Pseudomonadati</taxon>
        <taxon>Bacteroidota</taxon>
        <taxon>Cytophagia</taxon>
        <taxon>Cytophagales</taxon>
        <taxon>Fulvivirgaceae</taxon>
        <taxon>Fulvivirga</taxon>
    </lineage>
</organism>
<evidence type="ECO:0000313" key="8">
    <source>
        <dbReference type="EMBL" id="MBL3658484.1"/>
    </source>
</evidence>
<dbReference type="SUPFAM" id="SSF55120">
    <property type="entry name" value="Pseudouridine synthase"/>
    <property type="match status" value="1"/>
</dbReference>
<dbReference type="InterPro" id="IPR020103">
    <property type="entry name" value="PsdUridine_synth_cat_dom_sf"/>
</dbReference>
<comment type="caution">
    <text evidence="8">The sequence shown here is derived from an EMBL/GenBank/DDBJ whole genome shotgun (WGS) entry which is preliminary data.</text>
</comment>
<dbReference type="Proteomes" id="UP000659388">
    <property type="component" value="Unassembled WGS sequence"/>
</dbReference>
<proteinExistence type="inferred from homology"/>
<dbReference type="Pfam" id="PF16198">
    <property type="entry name" value="TruB_C_2"/>
    <property type="match status" value="1"/>
</dbReference>
<dbReference type="InterPro" id="IPR002501">
    <property type="entry name" value="PsdUridine_synth_N"/>
</dbReference>
<evidence type="ECO:0000256" key="5">
    <source>
        <dbReference type="HAMAP-Rule" id="MF_01080"/>
    </source>
</evidence>
<keyword evidence="4 5" id="KW-0413">Isomerase</keyword>
<sequence>MNNTPPEGSVLLIDKPYQWTSFDVVKKLRYALKVKKIGHAGTLDPLATGLLILCTGKMTKQIETFQAQEKEYTGKFYLGKTTPSYDLETEVDSETSIDHLHEQEIHEATIPFTGIIEQTPPIFSAIKVNGKRAYEGARKGEDVKLKSRKVEIKAFEITSIDLPEVSFRIVCSKGTYIRSIAHDFGQALGVGAHLSELRRTRIGDFSVDDAKTIEEAIS</sequence>
<dbReference type="GO" id="GO:0003723">
    <property type="term" value="F:RNA binding"/>
    <property type="evidence" value="ECO:0007669"/>
    <property type="project" value="InterPro"/>
</dbReference>
<protein>
    <recommendedName>
        <fullName evidence="5">tRNA pseudouridine synthase B</fullName>
        <ecNumber evidence="5">5.4.99.25</ecNumber>
    </recommendedName>
    <alternativeName>
        <fullName evidence="5">tRNA pseudouridine(55) synthase</fullName>
        <shortName evidence="5">Psi55 synthase</shortName>
    </alternativeName>
    <alternativeName>
        <fullName evidence="5">tRNA pseudouridylate synthase</fullName>
    </alternativeName>
    <alternativeName>
        <fullName evidence="5">tRNA-uridine isomerase</fullName>
    </alternativeName>
</protein>
<dbReference type="RefSeq" id="WP_202246279.1">
    <property type="nucleotide sequence ID" value="NZ_JAESIY010000013.1"/>
</dbReference>
<keyword evidence="9" id="KW-1185">Reference proteome</keyword>
<dbReference type="PANTHER" id="PTHR13767">
    <property type="entry name" value="TRNA-PSEUDOURIDINE SYNTHASE"/>
    <property type="match status" value="1"/>
</dbReference>
<comment type="catalytic activity">
    <reaction evidence="1 5">
        <text>uridine(55) in tRNA = pseudouridine(55) in tRNA</text>
        <dbReference type="Rhea" id="RHEA:42532"/>
        <dbReference type="Rhea" id="RHEA-COMP:10101"/>
        <dbReference type="Rhea" id="RHEA-COMP:10102"/>
        <dbReference type="ChEBI" id="CHEBI:65314"/>
        <dbReference type="ChEBI" id="CHEBI:65315"/>
        <dbReference type="EC" id="5.4.99.25"/>
    </reaction>
</comment>
<dbReference type="GO" id="GO:0031119">
    <property type="term" value="P:tRNA pseudouridine synthesis"/>
    <property type="evidence" value="ECO:0007669"/>
    <property type="project" value="UniProtKB-UniRule"/>
</dbReference>
<comment type="function">
    <text evidence="5">Responsible for synthesis of pseudouridine from uracil-55 in the psi GC loop of transfer RNAs.</text>
</comment>
<dbReference type="NCBIfam" id="TIGR00431">
    <property type="entry name" value="TruB"/>
    <property type="match status" value="1"/>
</dbReference>
<dbReference type="GO" id="GO:0160148">
    <property type="term" value="F:tRNA pseudouridine(55) synthase activity"/>
    <property type="evidence" value="ECO:0007669"/>
    <property type="project" value="UniProtKB-EC"/>
</dbReference>
<dbReference type="Pfam" id="PF01509">
    <property type="entry name" value="TruB_N"/>
    <property type="match status" value="1"/>
</dbReference>
<dbReference type="GO" id="GO:1990481">
    <property type="term" value="P:mRNA pseudouridine synthesis"/>
    <property type="evidence" value="ECO:0007669"/>
    <property type="project" value="TreeGrafter"/>
</dbReference>
<feature type="domain" description="Pseudouridine synthase II N-terminal" evidence="6">
    <location>
        <begin position="30"/>
        <end position="177"/>
    </location>
</feature>
<dbReference type="PANTHER" id="PTHR13767:SF2">
    <property type="entry name" value="PSEUDOURIDYLATE SYNTHASE TRUB1"/>
    <property type="match status" value="1"/>
</dbReference>
<dbReference type="InterPro" id="IPR032819">
    <property type="entry name" value="TruB_C"/>
</dbReference>
<keyword evidence="3 5" id="KW-0819">tRNA processing</keyword>
<accession>A0A937FC55</accession>
<dbReference type="CDD" id="cd02573">
    <property type="entry name" value="PseudoU_synth_EcTruB"/>
    <property type="match status" value="1"/>
</dbReference>
<evidence type="ECO:0000256" key="4">
    <source>
        <dbReference type="ARBA" id="ARBA00023235"/>
    </source>
</evidence>
<reference evidence="8" key="1">
    <citation type="submission" date="2021-01" db="EMBL/GenBank/DDBJ databases">
        <title>Fulvivirga kasyanovii gen. nov., sp nov., a novel member of the phylum Bacteroidetes isolated from seawater in a mussel farm.</title>
        <authorList>
            <person name="Zhao L.-H."/>
            <person name="Wang Z.-J."/>
        </authorList>
    </citation>
    <scope>NUCLEOTIDE SEQUENCE</scope>
    <source>
        <strain evidence="8">2943</strain>
    </source>
</reference>
<dbReference type="HAMAP" id="MF_01080">
    <property type="entry name" value="TruB_bact"/>
    <property type="match status" value="1"/>
</dbReference>
<evidence type="ECO:0000259" key="7">
    <source>
        <dbReference type="Pfam" id="PF16198"/>
    </source>
</evidence>
<evidence type="ECO:0000256" key="1">
    <source>
        <dbReference type="ARBA" id="ARBA00000385"/>
    </source>
</evidence>
<name>A0A937FC55_9BACT</name>
<dbReference type="EC" id="5.4.99.25" evidence="5"/>
<evidence type="ECO:0000313" key="9">
    <source>
        <dbReference type="Proteomes" id="UP000659388"/>
    </source>
</evidence>
<dbReference type="Gene3D" id="3.30.2350.10">
    <property type="entry name" value="Pseudouridine synthase"/>
    <property type="match status" value="1"/>
</dbReference>
<dbReference type="InterPro" id="IPR014780">
    <property type="entry name" value="tRNA_psdUridine_synth_TruB"/>
</dbReference>
<evidence type="ECO:0000259" key="6">
    <source>
        <dbReference type="Pfam" id="PF01509"/>
    </source>
</evidence>
<evidence type="ECO:0000256" key="2">
    <source>
        <dbReference type="ARBA" id="ARBA00005642"/>
    </source>
</evidence>
<feature type="domain" description="tRNA pseudouridylate synthase B C-terminal" evidence="7">
    <location>
        <begin position="178"/>
        <end position="214"/>
    </location>
</feature>
<comment type="similarity">
    <text evidence="2 5">Belongs to the pseudouridine synthase TruB family. Type 1 subfamily.</text>
</comment>
<feature type="active site" description="Nucleophile" evidence="5">
    <location>
        <position position="44"/>
    </location>
</feature>
<evidence type="ECO:0000256" key="3">
    <source>
        <dbReference type="ARBA" id="ARBA00022694"/>
    </source>
</evidence>
<dbReference type="EMBL" id="JAESIY010000013">
    <property type="protein sequence ID" value="MBL3658484.1"/>
    <property type="molecule type" value="Genomic_DNA"/>
</dbReference>